<accession>E4RNK8</accession>
<dbReference type="SUPFAM" id="SSF53756">
    <property type="entry name" value="UDP-Glycosyltransferase/glycogen phosphorylase"/>
    <property type="match status" value="1"/>
</dbReference>
<dbReference type="STRING" id="656519.Halsa_0043"/>
<evidence type="ECO:0000313" key="1">
    <source>
        <dbReference type="EMBL" id="ADQ13543.1"/>
    </source>
</evidence>
<proteinExistence type="predicted"/>
<organism evidence="1 2">
    <name type="scientific">Halanaerobium hydrogeniformans</name>
    <name type="common">Halanaerobium sp. (strain sapolanicus)</name>
    <dbReference type="NCBI Taxonomy" id="656519"/>
    <lineage>
        <taxon>Bacteria</taxon>
        <taxon>Bacillati</taxon>
        <taxon>Bacillota</taxon>
        <taxon>Clostridia</taxon>
        <taxon>Halanaerobiales</taxon>
        <taxon>Halanaerobiaceae</taxon>
        <taxon>Halanaerobium</taxon>
    </lineage>
</organism>
<dbReference type="OrthoDB" id="2334812at2"/>
<dbReference type="EMBL" id="CP002304">
    <property type="protein sequence ID" value="ADQ13543.1"/>
    <property type="molecule type" value="Genomic_DNA"/>
</dbReference>
<dbReference type="HOGENOM" id="CLU_043646_0_0_9"/>
<dbReference type="RefSeq" id="WP_013404649.1">
    <property type="nucleotide sequence ID" value="NC_014654.1"/>
</dbReference>
<evidence type="ECO:0000313" key="2">
    <source>
        <dbReference type="Proteomes" id="UP000007434"/>
    </source>
</evidence>
<dbReference type="InterPro" id="IPR043148">
    <property type="entry name" value="TagF_C"/>
</dbReference>
<sequence length="439" mass="52964">MYIKKIKNKIPETIKNILKPFYFKLKSIIENMKIKKQYYYHKYNLQKVKNKVKKQKKINIAFIVLNSSIWKYDELYKMMENDDRYNPIILICPFTRYGKKSMLNEIEKCYNMFLNKGFNTIKLYNTDEETYINVKDKFKPDIIFFTNPYSNKTKSKYYISNFPDILSCYTHYSFHVCNRNETMYNSLFNNLLWKAFYETEIHKEIAKKYSRNNAKNVVVSGYPGIDRLEYGKSIVLNKWKKQNFKKIIWAPHHSIQKNDELKYSNFLRYHKFMFDIAQKYEERIQIAFKPHPFLKNKLYNHNNWGRTRTDEYYRKWAQLSNGQLETDEYVELFNSSDAMIFDSASFTAEYLYCGKPSLFLYSDENVSDRFNEFGKLALKQHYTGYNKKDIKNFIEDVINEKDKKEKSRREFYNKYLIPPDGNKASKNIMNDLNNSIFGG</sequence>
<protein>
    <submittedName>
        <fullName evidence="1">CDP-glycerol:poly(Glycerophosphate) glycerophosphotransferase</fullName>
    </submittedName>
</protein>
<dbReference type="KEGG" id="has:Halsa_0043"/>
<gene>
    <name evidence="1" type="ordered locus">Halsa_0043</name>
</gene>
<keyword evidence="2" id="KW-1185">Reference proteome</keyword>
<name>E4RNK8_HALHG</name>
<dbReference type="eggNOG" id="COG1887">
    <property type="taxonomic scope" value="Bacteria"/>
</dbReference>
<dbReference type="Proteomes" id="UP000007434">
    <property type="component" value="Chromosome"/>
</dbReference>
<reference evidence="1 2" key="1">
    <citation type="submission" date="2010-11" db="EMBL/GenBank/DDBJ databases">
        <title>Complete sequence of Halanaerobium sp. sapolanicus.</title>
        <authorList>
            <consortium name="US DOE Joint Genome Institute"/>
            <person name="Lucas S."/>
            <person name="Copeland A."/>
            <person name="Lapidus A."/>
            <person name="Cheng J.-F."/>
            <person name="Bruce D."/>
            <person name="Goodwin L."/>
            <person name="Pitluck S."/>
            <person name="Davenport K."/>
            <person name="Detter J.C."/>
            <person name="Han C."/>
            <person name="Tapia R."/>
            <person name="Land M."/>
            <person name="Hauser L."/>
            <person name="Jeffries C."/>
            <person name="Kyrpides N."/>
            <person name="Ivanova N."/>
            <person name="Mikhailova N."/>
            <person name="Begemann M.B."/>
            <person name="Mormile M.R."/>
            <person name="Wall J.D."/>
            <person name="Elias D.A."/>
            <person name="Woyke T."/>
        </authorList>
    </citation>
    <scope>NUCLEOTIDE SEQUENCE [LARGE SCALE GENOMIC DNA]</scope>
    <source>
        <strain evidence="2">sapolanicus</strain>
    </source>
</reference>
<reference evidence="1 2" key="2">
    <citation type="journal article" date="2011" name="J. Bacteriol.">
        <title>Complete Genome Sequence of the Haloalkaliphilic, Hydrogen Producing Halanaerobium hydrogenoformans.</title>
        <authorList>
            <person name="Brown S.D."/>
            <person name="Begemann M.B."/>
            <person name="Mormile M.R."/>
            <person name="Wall J.D."/>
            <person name="Han C.S."/>
            <person name="Goodwin L.A."/>
            <person name="Pitluck S."/>
            <person name="Land M.L."/>
            <person name="Hauser L.J."/>
            <person name="Elias D.A."/>
        </authorList>
    </citation>
    <scope>NUCLEOTIDE SEQUENCE [LARGE SCALE GENOMIC DNA]</scope>
    <source>
        <strain evidence="2">sapolanicus</strain>
    </source>
</reference>
<dbReference type="AlphaFoldDB" id="E4RNK8"/>
<dbReference type="Gene3D" id="3.40.50.12580">
    <property type="match status" value="1"/>
</dbReference>